<sequence>MWVDQGGTVHKESGWRFPPPPPGKSAPQPNLSNEEALKNAMSGILSELNSKLESNPIIKDYKHLTLAAAESSLQITTTANEVYISNTTDGTASILDTRTGVIVRENIRITNTPTRVELPENCDRKGVYTVIFTGDNGKHSICNFYFIQGELEYQNQK</sequence>
<accession>A0A645GXI7</accession>
<reference evidence="2" key="1">
    <citation type="submission" date="2019-08" db="EMBL/GenBank/DDBJ databases">
        <authorList>
            <person name="Kucharzyk K."/>
            <person name="Murdoch R.W."/>
            <person name="Higgins S."/>
            <person name="Loffler F."/>
        </authorList>
    </citation>
    <scope>NUCLEOTIDE SEQUENCE</scope>
</reference>
<evidence type="ECO:0000256" key="1">
    <source>
        <dbReference type="SAM" id="MobiDB-lite"/>
    </source>
</evidence>
<protein>
    <submittedName>
        <fullName evidence="2">Uncharacterized protein</fullName>
    </submittedName>
</protein>
<feature type="region of interest" description="Disordered" evidence="1">
    <location>
        <begin position="1"/>
        <end position="31"/>
    </location>
</feature>
<organism evidence="2">
    <name type="scientific">bioreactor metagenome</name>
    <dbReference type="NCBI Taxonomy" id="1076179"/>
    <lineage>
        <taxon>unclassified sequences</taxon>
        <taxon>metagenomes</taxon>
        <taxon>ecological metagenomes</taxon>
    </lineage>
</organism>
<dbReference type="EMBL" id="VSSQ01081610">
    <property type="protein sequence ID" value="MPN30479.1"/>
    <property type="molecule type" value="Genomic_DNA"/>
</dbReference>
<proteinExistence type="predicted"/>
<comment type="caution">
    <text evidence="2">The sequence shown here is derived from an EMBL/GenBank/DDBJ whole genome shotgun (WGS) entry which is preliminary data.</text>
</comment>
<name>A0A645GXI7_9ZZZZ</name>
<evidence type="ECO:0000313" key="2">
    <source>
        <dbReference type="EMBL" id="MPN30479.1"/>
    </source>
</evidence>
<gene>
    <name evidence="2" type="ORF">SDC9_177950</name>
</gene>
<dbReference type="AlphaFoldDB" id="A0A645GXI7"/>